<keyword evidence="9" id="KW-0446">Lipid-binding</keyword>
<keyword evidence="8" id="KW-0175">Coiled coil</keyword>
<comment type="similarity">
    <text evidence="4">Belongs to the MIEAP family.</text>
</comment>
<reference evidence="15" key="1">
    <citation type="submission" date="2022-08" db="UniProtKB">
        <authorList>
            <consortium name="EnsemblMetazoa"/>
        </authorList>
    </citation>
    <scope>IDENTIFICATION</scope>
    <source>
        <strain evidence="15">05x7-T-G4-1.051#20</strain>
    </source>
</reference>
<evidence type="ECO:0000256" key="5">
    <source>
        <dbReference type="ARBA" id="ARBA00019863"/>
    </source>
</evidence>
<dbReference type="Proteomes" id="UP000005408">
    <property type="component" value="Unassembled WGS sequence"/>
</dbReference>
<evidence type="ECO:0000256" key="4">
    <source>
        <dbReference type="ARBA" id="ARBA00008233"/>
    </source>
</evidence>
<evidence type="ECO:0000256" key="1">
    <source>
        <dbReference type="ARBA" id="ARBA00004294"/>
    </source>
</evidence>
<keyword evidence="10" id="KW-0496">Mitochondrion</keyword>
<dbReference type="Pfam" id="PF16026">
    <property type="entry name" value="MIEAP"/>
    <property type="match status" value="1"/>
</dbReference>
<evidence type="ECO:0000256" key="11">
    <source>
        <dbReference type="ARBA" id="ARBA00023136"/>
    </source>
</evidence>
<dbReference type="GO" id="GO:0035695">
    <property type="term" value="P:mitophagy by internal vacuole formation"/>
    <property type="evidence" value="ECO:0007669"/>
    <property type="project" value="TreeGrafter"/>
</dbReference>
<evidence type="ECO:0000256" key="10">
    <source>
        <dbReference type="ARBA" id="ARBA00023128"/>
    </source>
</evidence>
<evidence type="ECO:0000313" key="16">
    <source>
        <dbReference type="Proteomes" id="UP000005408"/>
    </source>
</evidence>
<accession>A0A8W8KU60</accession>
<proteinExistence type="inferred from homology"/>
<keyword evidence="16" id="KW-1185">Reference proteome</keyword>
<feature type="region of interest" description="Disordered" evidence="13">
    <location>
        <begin position="346"/>
        <end position="433"/>
    </location>
</feature>
<evidence type="ECO:0000259" key="14">
    <source>
        <dbReference type="Pfam" id="PF16026"/>
    </source>
</evidence>
<evidence type="ECO:0000256" key="8">
    <source>
        <dbReference type="ARBA" id="ARBA00023054"/>
    </source>
</evidence>
<dbReference type="InterPro" id="IPR031981">
    <property type="entry name" value="MIEAP_C"/>
</dbReference>
<dbReference type="PANTHER" id="PTHR21771">
    <property type="entry name" value="MITOCHONDRIA-EATING PROTEIN-RELATED"/>
    <property type="match status" value="1"/>
</dbReference>
<evidence type="ECO:0000256" key="3">
    <source>
        <dbReference type="ARBA" id="ARBA00004496"/>
    </source>
</evidence>
<evidence type="ECO:0000313" key="15">
    <source>
        <dbReference type="EnsemblMetazoa" id="G25044.2:cds"/>
    </source>
</evidence>
<dbReference type="GO" id="GO:0008289">
    <property type="term" value="F:lipid binding"/>
    <property type="evidence" value="ECO:0007669"/>
    <property type="project" value="UniProtKB-KW"/>
</dbReference>
<dbReference type="InterPro" id="IPR026169">
    <property type="entry name" value="MIEAP"/>
</dbReference>
<feature type="domain" description="Mitochondria-eating protein C-terminal" evidence="14">
    <location>
        <begin position="130"/>
        <end position="339"/>
    </location>
</feature>
<dbReference type="GO" id="GO:0005759">
    <property type="term" value="C:mitochondrial matrix"/>
    <property type="evidence" value="ECO:0007669"/>
    <property type="project" value="UniProtKB-SubCell"/>
</dbReference>
<feature type="compositionally biased region" description="Polar residues" evidence="13">
    <location>
        <begin position="374"/>
        <end position="388"/>
    </location>
</feature>
<dbReference type="EnsemblMetazoa" id="G25044.2">
    <property type="protein sequence ID" value="G25044.2:cds"/>
    <property type="gene ID" value="G25044"/>
</dbReference>
<comment type="subcellular location">
    <subcellularLocation>
        <location evidence="3">Cytoplasm</location>
    </subcellularLocation>
    <subcellularLocation>
        <location evidence="2">Mitochondrion matrix</location>
    </subcellularLocation>
    <subcellularLocation>
        <location evidence="1">Mitochondrion outer membrane</location>
    </subcellularLocation>
</comment>
<evidence type="ECO:0000256" key="6">
    <source>
        <dbReference type="ARBA" id="ARBA00022490"/>
    </source>
</evidence>
<evidence type="ECO:0000256" key="13">
    <source>
        <dbReference type="SAM" id="MobiDB-lite"/>
    </source>
</evidence>
<name>A0A8W8KU60_MAGGI</name>
<protein>
    <recommendedName>
        <fullName evidence="5">Mitochondria-eating protein</fullName>
    </recommendedName>
    <alternativeName>
        <fullName evidence="12">Spermatogenesis-associated protein 18</fullName>
    </alternativeName>
</protein>
<keyword evidence="6" id="KW-0963">Cytoplasm</keyword>
<evidence type="ECO:0000256" key="9">
    <source>
        <dbReference type="ARBA" id="ARBA00023121"/>
    </source>
</evidence>
<feature type="compositionally biased region" description="Basic and acidic residues" evidence="13">
    <location>
        <begin position="351"/>
        <end position="368"/>
    </location>
</feature>
<organism evidence="15 16">
    <name type="scientific">Magallana gigas</name>
    <name type="common">Pacific oyster</name>
    <name type="synonym">Crassostrea gigas</name>
    <dbReference type="NCBI Taxonomy" id="29159"/>
    <lineage>
        <taxon>Eukaryota</taxon>
        <taxon>Metazoa</taxon>
        <taxon>Spiralia</taxon>
        <taxon>Lophotrochozoa</taxon>
        <taxon>Mollusca</taxon>
        <taxon>Bivalvia</taxon>
        <taxon>Autobranchia</taxon>
        <taxon>Pteriomorphia</taxon>
        <taxon>Ostreida</taxon>
        <taxon>Ostreoidea</taxon>
        <taxon>Ostreidae</taxon>
        <taxon>Magallana</taxon>
    </lineage>
</organism>
<evidence type="ECO:0000256" key="12">
    <source>
        <dbReference type="ARBA" id="ARBA00032687"/>
    </source>
</evidence>
<evidence type="ECO:0000256" key="7">
    <source>
        <dbReference type="ARBA" id="ARBA00022787"/>
    </source>
</evidence>
<evidence type="ECO:0000256" key="2">
    <source>
        <dbReference type="ARBA" id="ARBA00004305"/>
    </source>
</evidence>
<sequence length="433" mass="49499">MARSSSTFGKHQSMGTGSSMNDPHQATVKYTPTPSPTAGRTLTDVLREYQNGRNTLNTEDVQALENFIQKNSKYVKGTDIHSTLGVAKSKQTLVNLQQERKDILNKISEIAGARLKSNNPAIADLSDQNRPSKLAEKFSELYDNEWTDATEELKERKKKEKSTEKSEEEMEITVIKLFYEITKDIYKRCKKTSEKQLEEVKTAVCLDENSEVHQKMTVELERKCREFIRTHGEVRLRQIIEKLPDEVLQEIENAEANELKISCDILKSCKRVMDFIKSCIRLCWYMNLQEPPVYMVTDVDPNSLHMFRAYTRSGDVIDYVVWPSLLLKEDGPLLYKGVAQMKRTVTATQTNKREPVPDHNGADKDSLKEGGGTNQQDPSTLYENVQFSEQKKNKAWNGMVDKSEKQEENVSNMSPGRFVTKVNVNRAPKNEDV</sequence>
<dbReference type="AlphaFoldDB" id="A0A8W8KU60"/>
<dbReference type="GO" id="GO:0035694">
    <property type="term" value="P:mitochondrial protein catabolic process"/>
    <property type="evidence" value="ECO:0007669"/>
    <property type="project" value="InterPro"/>
</dbReference>
<keyword evidence="7" id="KW-1000">Mitochondrion outer membrane</keyword>
<keyword evidence="11" id="KW-0472">Membrane</keyword>
<dbReference type="GO" id="GO:0005741">
    <property type="term" value="C:mitochondrial outer membrane"/>
    <property type="evidence" value="ECO:0007669"/>
    <property type="project" value="UniProtKB-SubCell"/>
</dbReference>
<dbReference type="PANTHER" id="PTHR21771:SF0">
    <property type="entry name" value="MITOCHONDRIA-EATING PROTEIN"/>
    <property type="match status" value="1"/>
</dbReference>
<feature type="region of interest" description="Disordered" evidence="13">
    <location>
        <begin position="1"/>
        <end position="39"/>
    </location>
</feature>